<name>A0A6A4T0A8_SCOMX</name>
<dbReference type="Proteomes" id="UP000438429">
    <property type="component" value="Unassembled WGS sequence"/>
</dbReference>
<evidence type="ECO:0000313" key="1">
    <source>
        <dbReference type="EMBL" id="KAF0038475.1"/>
    </source>
</evidence>
<dbReference type="EMBL" id="VEVO01000008">
    <property type="protein sequence ID" value="KAF0038475.1"/>
    <property type="molecule type" value="Genomic_DNA"/>
</dbReference>
<proteinExistence type="predicted"/>
<organism evidence="1 2">
    <name type="scientific">Scophthalmus maximus</name>
    <name type="common">Turbot</name>
    <name type="synonym">Psetta maxima</name>
    <dbReference type="NCBI Taxonomy" id="52904"/>
    <lineage>
        <taxon>Eukaryota</taxon>
        <taxon>Metazoa</taxon>
        <taxon>Chordata</taxon>
        <taxon>Craniata</taxon>
        <taxon>Vertebrata</taxon>
        <taxon>Euteleostomi</taxon>
        <taxon>Actinopterygii</taxon>
        <taxon>Neopterygii</taxon>
        <taxon>Teleostei</taxon>
        <taxon>Neoteleostei</taxon>
        <taxon>Acanthomorphata</taxon>
        <taxon>Carangaria</taxon>
        <taxon>Pleuronectiformes</taxon>
        <taxon>Pleuronectoidei</taxon>
        <taxon>Scophthalmidae</taxon>
        <taxon>Scophthalmus</taxon>
    </lineage>
</organism>
<accession>A0A6A4T0A8</accession>
<sequence length="155" mass="17713">MILLAFVLSRRLSGYRPTWAENTRVEKITVLSFNGFKCLVNQSPKIKLRNFTSLKTNKSIQDLVFNQEVVMPLDSRLFRTTMSVWVCLFSMRMRHSDEIQCEPCVRACTRETVGEDAVRSQTREGQTKVCARGHARVLFAAAYASADRHPLARAK</sequence>
<comment type="caution">
    <text evidence="1">The sequence shown here is derived from an EMBL/GenBank/DDBJ whole genome shotgun (WGS) entry which is preliminary data.</text>
</comment>
<reference evidence="1 2" key="1">
    <citation type="submission" date="2019-06" db="EMBL/GenBank/DDBJ databases">
        <title>Draft genomes of female and male turbot (Scophthalmus maximus).</title>
        <authorList>
            <person name="Xu H."/>
            <person name="Xu X.-W."/>
            <person name="Shao C."/>
            <person name="Chen S."/>
        </authorList>
    </citation>
    <scope>NUCLEOTIDE SEQUENCE [LARGE SCALE GENOMIC DNA]</scope>
    <source>
        <strain evidence="1">Ysfricsl-2016a</strain>
        <tissue evidence="1">Blood</tissue>
    </source>
</reference>
<protein>
    <submittedName>
        <fullName evidence="1">Uncharacterized protein</fullName>
    </submittedName>
</protein>
<gene>
    <name evidence="1" type="ORF">F2P81_008959</name>
</gene>
<evidence type="ECO:0000313" key="2">
    <source>
        <dbReference type="Proteomes" id="UP000438429"/>
    </source>
</evidence>
<dbReference type="AlphaFoldDB" id="A0A6A4T0A8"/>